<dbReference type="RefSeq" id="WP_345920028.1">
    <property type="nucleotide sequence ID" value="NZ_JBDIVE010000006.1"/>
</dbReference>
<keyword evidence="4" id="KW-1185">Reference proteome</keyword>
<sequence>MQVWQMAEAKAQLGELVRCANEQGPQEITVHNRPAAIVMSVADYQRQFAPATAQGSLLDFLRASPLFAAELELERDRSLPREFSL</sequence>
<dbReference type="EMBL" id="JBDIVE010000006">
    <property type="protein sequence ID" value="MEN3069258.1"/>
    <property type="molecule type" value="Genomic_DNA"/>
</dbReference>
<dbReference type="Proteomes" id="UP001410394">
    <property type="component" value="Unassembled WGS sequence"/>
</dbReference>
<evidence type="ECO:0000256" key="2">
    <source>
        <dbReference type="RuleBase" id="RU362080"/>
    </source>
</evidence>
<evidence type="ECO:0000313" key="3">
    <source>
        <dbReference type="EMBL" id="MEN3069258.1"/>
    </source>
</evidence>
<proteinExistence type="inferred from homology"/>
<accession>A0ABU9YZP3</accession>
<protein>
    <recommendedName>
        <fullName evidence="2">Antitoxin</fullName>
    </recommendedName>
</protein>
<dbReference type="InterPro" id="IPR006442">
    <property type="entry name" value="Antitoxin_Phd/YefM"/>
</dbReference>
<name>A0ABU9YZP3_9RHOO</name>
<dbReference type="NCBIfam" id="TIGR01552">
    <property type="entry name" value="phd_fam"/>
    <property type="match status" value="1"/>
</dbReference>
<dbReference type="Gene3D" id="3.40.1620.10">
    <property type="entry name" value="YefM-like domain"/>
    <property type="match status" value="1"/>
</dbReference>
<dbReference type="Pfam" id="PF02604">
    <property type="entry name" value="PhdYeFM_antitox"/>
    <property type="match status" value="1"/>
</dbReference>
<reference evidence="3 4" key="1">
    <citation type="journal article" date="2018" name="Int. J. Syst. Evol. Microbiol.">
        <title>Uliginosibacterium sediminicola sp. nov., isolated from freshwater sediment.</title>
        <authorList>
            <person name="Hwang W.M."/>
            <person name="Kim S.M."/>
            <person name="Kang K."/>
            <person name="Ahn T.Y."/>
        </authorList>
    </citation>
    <scope>NUCLEOTIDE SEQUENCE [LARGE SCALE GENOMIC DNA]</scope>
    <source>
        <strain evidence="3 4">M1-21</strain>
    </source>
</reference>
<comment type="function">
    <text evidence="2">Antitoxin component of a type II toxin-antitoxin (TA) system.</text>
</comment>
<organism evidence="3 4">
    <name type="scientific">Uliginosibacterium sediminicola</name>
    <dbReference type="NCBI Taxonomy" id="2024550"/>
    <lineage>
        <taxon>Bacteria</taxon>
        <taxon>Pseudomonadati</taxon>
        <taxon>Pseudomonadota</taxon>
        <taxon>Betaproteobacteria</taxon>
        <taxon>Rhodocyclales</taxon>
        <taxon>Zoogloeaceae</taxon>
        <taxon>Uliginosibacterium</taxon>
    </lineage>
</organism>
<comment type="caution">
    <text evidence="3">The sequence shown here is derived from an EMBL/GenBank/DDBJ whole genome shotgun (WGS) entry which is preliminary data.</text>
</comment>
<comment type="similarity">
    <text evidence="1 2">Belongs to the phD/YefM antitoxin family.</text>
</comment>
<gene>
    <name evidence="3" type="ORF">ABDB84_12275</name>
</gene>
<dbReference type="SUPFAM" id="SSF143120">
    <property type="entry name" value="YefM-like"/>
    <property type="match status" value="1"/>
</dbReference>
<evidence type="ECO:0000313" key="4">
    <source>
        <dbReference type="Proteomes" id="UP001410394"/>
    </source>
</evidence>
<dbReference type="InterPro" id="IPR036165">
    <property type="entry name" value="YefM-like_sf"/>
</dbReference>
<evidence type="ECO:0000256" key="1">
    <source>
        <dbReference type="ARBA" id="ARBA00009981"/>
    </source>
</evidence>